<dbReference type="STRING" id="692275.M3B6F4"/>
<feature type="transmembrane region" description="Helical" evidence="2">
    <location>
        <begin position="509"/>
        <end position="533"/>
    </location>
</feature>
<accession>M3B6F4</accession>
<evidence type="ECO:0000313" key="4">
    <source>
        <dbReference type="Proteomes" id="UP000016931"/>
    </source>
</evidence>
<feature type="transmembrane region" description="Helical" evidence="2">
    <location>
        <begin position="330"/>
        <end position="356"/>
    </location>
</feature>
<feature type="transmembrane region" description="Helical" evidence="2">
    <location>
        <begin position="293"/>
        <end position="318"/>
    </location>
</feature>
<feature type="compositionally biased region" description="Low complexity" evidence="1">
    <location>
        <begin position="11"/>
        <end position="23"/>
    </location>
</feature>
<organism evidence="3 4">
    <name type="scientific">Sphaerulina musiva (strain SO2202)</name>
    <name type="common">Poplar stem canker fungus</name>
    <name type="synonym">Septoria musiva</name>
    <dbReference type="NCBI Taxonomy" id="692275"/>
    <lineage>
        <taxon>Eukaryota</taxon>
        <taxon>Fungi</taxon>
        <taxon>Dikarya</taxon>
        <taxon>Ascomycota</taxon>
        <taxon>Pezizomycotina</taxon>
        <taxon>Dothideomycetes</taxon>
        <taxon>Dothideomycetidae</taxon>
        <taxon>Mycosphaerellales</taxon>
        <taxon>Mycosphaerellaceae</taxon>
        <taxon>Sphaerulina</taxon>
    </lineage>
</organism>
<feature type="compositionally biased region" description="Basic and acidic residues" evidence="1">
    <location>
        <begin position="167"/>
        <end position="176"/>
    </location>
</feature>
<dbReference type="RefSeq" id="XP_016763493.1">
    <property type="nucleotide sequence ID" value="XM_016904195.1"/>
</dbReference>
<feature type="region of interest" description="Disordered" evidence="1">
    <location>
        <begin position="239"/>
        <end position="259"/>
    </location>
</feature>
<sequence length="551" mass="61981">MGVSPEHCVKPSRVASVSPSPRRNSGRLEARVPERWSGVAQGRANVDGEPTRETIEAQQEAQDAESVGRIRSQPDTPAATGAMDASDEKAAGAGELQRTAMTTPDVYVDAPSYSDADTIDPDTAGTEDPEKDAIRGDLQNKPDIEDPEKDAIRRDLQNQANIEDPEKDAIRRDLQNKHLTYASNADDRKRESIETPPRWSTVLSDSDAGSEHTIQCTPVAEHDGIPPATRSRVTLQVPEGEHEGGDHHPTRPTPFRGLSAGATTVVSSKRSLPSLRRRETKLMQKEAHPWQHLGITLGLPMVLLFDLVVPCITYYVWYDIHGPDIKYDKGILGGAVACFGFGELWILGARVWRLYFRQEECAPLLSRSKWELDATSWVYGVAVLLALIPFVIGSELVIPELYLYSPCFIFAFLGALMFITTITPFKLPIGINSHKRGTKIRPFIYYAAEDFIAVDGLQDREFRIRYNERYESNKMFRRFFYNLTLFWLFGVVVYIGCASAIIWNLEFNHAFGLVFGVLFSWIGIWALTTFLWVKWEMKREHRAYEAGEIEA</sequence>
<dbReference type="PANTHER" id="PTHR42024">
    <property type="entry name" value="AMINO ACID PERMEASE_ SLC12A DOMAIN-CONTAINING PROTEIN"/>
    <property type="match status" value="1"/>
</dbReference>
<keyword evidence="2" id="KW-0812">Transmembrane</keyword>
<feature type="region of interest" description="Disordered" evidence="1">
    <location>
        <begin position="1"/>
        <end position="211"/>
    </location>
</feature>
<keyword evidence="4" id="KW-1185">Reference proteome</keyword>
<dbReference type="OrthoDB" id="4838853at2759"/>
<dbReference type="AlphaFoldDB" id="M3B6F4"/>
<proteinExistence type="predicted"/>
<gene>
    <name evidence="3" type="ORF">SEPMUDRAFT_147278</name>
</gene>
<name>M3B6F4_SPHMS</name>
<dbReference type="eggNOG" id="ENOG502S0TD">
    <property type="taxonomic scope" value="Eukaryota"/>
</dbReference>
<feature type="compositionally biased region" description="Basic and acidic residues" evidence="1">
    <location>
        <begin position="239"/>
        <end position="249"/>
    </location>
</feature>
<feature type="transmembrane region" description="Helical" evidence="2">
    <location>
        <begin position="403"/>
        <end position="425"/>
    </location>
</feature>
<reference evidence="3 4" key="1">
    <citation type="journal article" date="2012" name="PLoS Pathog.">
        <title>Diverse lifestyles and strategies of plant pathogenesis encoded in the genomes of eighteen Dothideomycetes fungi.</title>
        <authorList>
            <person name="Ohm R.A."/>
            <person name="Feau N."/>
            <person name="Henrissat B."/>
            <person name="Schoch C.L."/>
            <person name="Horwitz B.A."/>
            <person name="Barry K.W."/>
            <person name="Condon B.J."/>
            <person name="Copeland A.C."/>
            <person name="Dhillon B."/>
            <person name="Glaser F."/>
            <person name="Hesse C.N."/>
            <person name="Kosti I."/>
            <person name="LaButti K."/>
            <person name="Lindquist E.A."/>
            <person name="Lucas S."/>
            <person name="Salamov A.A."/>
            <person name="Bradshaw R.E."/>
            <person name="Ciuffetti L."/>
            <person name="Hamelin R.C."/>
            <person name="Kema G.H.J."/>
            <person name="Lawrence C."/>
            <person name="Scott J.A."/>
            <person name="Spatafora J.W."/>
            <person name="Turgeon B.G."/>
            <person name="de Wit P.J.G.M."/>
            <person name="Zhong S."/>
            <person name="Goodwin S.B."/>
            <person name="Grigoriev I.V."/>
        </authorList>
    </citation>
    <scope>NUCLEOTIDE SEQUENCE [LARGE SCALE GENOMIC DNA]</scope>
    <source>
        <strain evidence="3 4">SO2202</strain>
    </source>
</reference>
<feature type="transmembrane region" description="Helical" evidence="2">
    <location>
        <begin position="479"/>
        <end position="503"/>
    </location>
</feature>
<feature type="transmembrane region" description="Helical" evidence="2">
    <location>
        <begin position="377"/>
        <end position="397"/>
    </location>
</feature>
<evidence type="ECO:0000256" key="1">
    <source>
        <dbReference type="SAM" id="MobiDB-lite"/>
    </source>
</evidence>
<feature type="compositionally biased region" description="Basic and acidic residues" evidence="1">
    <location>
        <begin position="131"/>
        <end position="156"/>
    </location>
</feature>
<protein>
    <submittedName>
        <fullName evidence="3">Uncharacterized protein</fullName>
    </submittedName>
</protein>
<dbReference type="HOGENOM" id="CLU_036526_2_0_1"/>
<dbReference type="Proteomes" id="UP000016931">
    <property type="component" value="Unassembled WGS sequence"/>
</dbReference>
<keyword evidence="2" id="KW-0472">Membrane</keyword>
<keyword evidence="2" id="KW-1133">Transmembrane helix</keyword>
<feature type="compositionally biased region" description="Acidic residues" evidence="1">
    <location>
        <begin position="117"/>
        <end position="130"/>
    </location>
</feature>
<evidence type="ECO:0000256" key="2">
    <source>
        <dbReference type="SAM" id="Phobius"/>
    </source>
</evidence>
<dbReference type="GeneID" id="27901332"/>
<dbReference type="EMBL" id="KB456261">
    <property type="protein sequence ID" value="EMF15372.1"/>
    <property type="molecule type" value="Genomic_DNA"/>
</dbReference>
<dbReference type="PANTHER" id="PTHR42024:SF1">
    <property type="entry name" value="AMINO ACID PERMEASE_ SLC12A DOMAIN-CONTAINING PROTEIN"/>
    <property type="match status" value="1"/>
</dbReference>
<evidence type="ECO:0000313" key="3">
    <source>
        <dbReference type="EMBL" id="EMF15372.1"/>
    </source>
</evidence>